<dbReference type="GO" id="GO:0051287">
    <property type="term" value="F:NAD binding"/>
    <property type="evidence" value="ECO:0007669"/>
    <property type="project" value="InterPro"/>
</dbReference>
<accession>A0A1Y2CCC8</accession>
<dbReference type="InterPro" id="IPR036291">
    <property type="entry name" value="NAD(P)-bd_dom_sf"/>
</dbReference>
<dbReference type="InterPro" id="IPR006140">
    <property type="entry name" value="D-isomer_DH_NAD-bd"/>
</dbReference>
<dbReference type="InterPro" id="IPR006139">
    <property type="entry name" value="D-isomer_2_OHA_DH_cat_dom"/>
</dbReference>
<feature type="domain" description="D-isomer specific 2-hydroxyacid dehydrogenase catalytic" evidence="3">
    <location>
        <begin position="15"/>
        <end position="325"/>
    </location>
</feature>
<dbReference type="Pfam" id="PF00389">
    <property type="entry name" value="2-Hacid_dh"/>
    <property type="match status" value="1"/>
</dbReference>
<reference evidence="5 6" key="1">
    <citation type="submission" date="2016-07" db="EMBL/GenBank/DDBJ databases">
        <title>Pervasive Adenine N6-methylation of Active Genes in Fungi.</title>
        <authorList>
            <consortium name="DOE Joint Genome Institute"/>
            <person name="Mondo S.J."/>
            <person name="Dannebaum R.O."/>
            <person name="Kuo R.C."/>
            <person name="Labutti K."/>
            <person name="Haridas S."/>
            <person name="Kuo A."/>
            <person name="Salamov A."/>
            <person name="Ahrendt S.R."/>
            <person name="Lipzen A."/>
            <person name="Sullivan W."/>
            <person name="Andreopoulos W.B."/>
            <person name="Clum A."/>
            <person name="Lindquist E."/>
            <person name="Daum C."/>
            <person name="Ramamoorthy G.K."/>
            <person name="Gryganskyi A."/>
            <person name="Culley D."/>
            <person name="Magnuson J.K."/>
            <person name="James T.Y."/>
            <person name="O'Malley M.A."/>
            <person name="Stajich J.E."/>
            <person name="Spatafora J.W."/>
            <person name="Visel A."/>
            <person name="Grigoriev I.V."/>
        </authorList>
    </citation>
    <scope>NUCLEOTIDE SEQUENCE [LARGE SCALE GENOMIC DNA]</scope>
    <source>
        <strain evidence="5 6">JEL800</strain>
    </source>
</reference>
<name>A0A1Y2CCC8_9FUNG</name>
<dbReference type="GO" id="GO:0005829">
    <property type="term" value="C:cytosol"/>
    <property type="evidence" value="ECO:0007669"/>
    <property type="project" value="TreeGrafter"/>
</dbReference>
<evidence type="ECO:0000256" key="2">
    <source>
        <dbReference type="RuleBase" id="RU003719"/>
    </source>
</evidence>
<dbReference type="SUPFAM" id="SSF51735">
    <property type="entry name" value="NAD(P)-binding Rossmann-fold domains"/>
    <property type="match status" value="1"/>
</dbReference>
<dbReference type="PANTHER" id="PTHR10996:SF277">
    <property type="entry name" value="GLYOXYLATE REDUCTASE_HYDROXYPYRUVATE REDUCTASE"/>
    <property type="match status" value="1"/>
</dbReference>
<keyword evidence="1 2" id="KW-0560">Oxidoreductase</keyword>
<evidence type="ECO:0000259" key="4">
    <source>
        <dbReference type="Pfam" id="PF02826"/>
    </source>
</evidence>
<dbReference type="GO" id="GO:0008465">
    <property type="term" value="F:hydroxypyruvate reductase (NADH) activity"/>
    <property type="evidence" value="ECO:0007669"/>
    <property type="project" value="TreeGrafter"/>
</dbReference>
<protein>
    <submittedName>
        <fullName evidence="5">Glyoxylate reductase</fullName>
    </submittedName>
</protein>
<evidence type="ECO:0000259" key="3">
    <source>
        <dbReference type="Pfam" id="PF00389"/>
    </source>
</evidence>
<dbReference type="GO" id="GO:0030267">
    <property type="term" value="F:glyoxylate reductase (NADPH) activity"/>
    <property type="evidence" value="ECO:0007669"/>
    <property type="project" value="TreeGrafter"/>
</dbReference>
<dbReference type="PANTHER" id="PTHR10996">
    <property type="entry name" value="2-HYDROXYACID DEHYDROGENASE-RELATED"/>
    <property type="match status" value="1"/>
</dbReference>
<dbReference type="PROSITE" id="PS00065">
    <property type="entry name" value="D_2_HYDROXYACID_DH_1"/>
    <property type="match status" value="1"/>
</dbReference>
<comment type="caution">
    <text evidence="5">The sequence shown here is derived from an EMBL/GenBank/DDBJ whole genome shotgun (WGS) entry which is preliminary data.</text>
</comment>
<dbReference type="FunFam" id="3.40.50.720:FF:000026">
    <property type="entry name" value="Glyoxylate/hydroxypyruvate reductase B"/>
    <property type="match status" value="1"/>
</dbReference>
<dbReference type="InterPro" id="IPR050223">
    <property type="entry name" value="D-isomer_2-hydroxyacid_DH"/>
</dbReference>
<dbReference type="Gene3D" id="3.40.50.720">
    <property type="entry name" value="NAD(P)-binding Rossmann-like Domain"/>
    <property type="match status" value="2"/>
</dbReference>
<dbReference type="Pfam" id="PF02826">
    <property type="entry name" value="2-Hacid_dh_C"/>
    <property type="match status" value="1"/>
</dbReference>
<evidence type="ECO:0000313" key="5">
    <source>
        <dbReference type="EMBL" id="ORY44494.1"/>
    </source>
</evidence>
<dbReference type="SUPFAM" id="SSF52283">
    <property type="entry name" value="Formate/glycerate dehydrogenase catalytic domain-like"/>
    <property type="match status" value="1"/>
</dbReference>
<organism evidence="5 6">
    <name type="scientific">Rhizoclosmatium globosum</name>
    <dbReference type="NCBI Taxonomy" id="329046"/>
    <lineage>
        <taxon>Eukaryota</taxon>
        <taxon>Fungi</taxon>
        <taxon>Fungi incertae sedis</taxon>
        <taxon>Chytridiomycota</taxon>
        <taxon>Chytridiomycota incertae sedis</taxon>
        <taxon>Chytridiomycetes</taxon>
        <taxon>Chytridiales</taxon>
        <taxon>Chytriomycetaceae</taxon>
        <taxon>Rhizoclosmatium</taxon>
    </lineage>
</organism>
<dbReference type="PROSITE" id="PS00671">
    <property type="entry name" value="D_2_HYDROXYACID_DH_3"/>
    <property type="match status" value="1"/>
</dbReference>
<feature type="domain" description="D-isomer specific 2-hydroxyacid dehydrogenase NAD-binding" evidence="4">
    <location>
        <begin position="114"/>
        <end position="294"/>
    </location>
</feature>
<evidence type="ECO:0000313" key="6">
    <source>
        <dbReference type="Proteomes" id="UP000193642"/>
    </source>
</evidence>
<dbReference type="EMBL" id="MCGO01000022">
    <property type="protein sequence ID" value="ORY44494.1"/>
    <property type="molecule type" value="Genomic_DNA"/>
</dbReference>
<dbReference type="Proteomes" id="UP000193642">
    <property type="component" value="Unassembled WGS sequence"/>
</dbReference>
<dbReference type="CDD" id="cd05301">
    <property type="entry name" value="GDH"/>
    <property type="match status" value="1"/>
</dbReference>
<sequence>MSPKPRILCTRLLTPLAQRRLESETRISLVQWRSEAPMPRAELLSQIQGVDGALVLLTDKIDAEAVDAAGPGLKVVSTVSVGYDHVHTPTLAQRNIKLGITPDVLTDASAELTLGLLLATARRFKEAMAIAKTDNWGAWNPFFLTGSLIRGKSMGIIGFGRIGQAVAERLRAFHPSTLNYYSPSQKPDAERSLGATRIQDLPSFLSTTDIVIVTCKLTNDTRGLLNSETMKHFKKDSILINTARGGIINHDDLYSALVSGTIGAAGLDVTDPEPFPAAHPLHTLPNCLILPHIGSATMETREAMSDLAVSNVLAGVFGEELPASVKL</sequence>
<dbReference type="InterPro" id="IPR029752">
    <property type="entry name" value="D-isomer_DH_CS1"/>
</dbReference>
<dbReference type="AlphaFoldDB" id="A0A1Y2CCC8"/>
<comment type="similarity">
    <text evidence="2">Belongs to the D-isomer specific 2-hydroxyacid dehydrogenase family.</text>
</comment>
<evidence type="ECO:0000256" key="1">
    <source>
        <dbReference type="ARBA" id="ARBA00023002"/>
    </source>
</evidence>
<dbReference type="InterPro" id="IPR029753">
    <property type="entry name" value="D-isomer_DH_CS"/>
</dbReference>
<keyword evidence="6" id="KW-1185">Reference proteome</keyword>
<dbReference type="STRING" id="329046.A0A1Y2CCC8"/>
<proteinExistence type="inferred from homology"/>
<gene>
    <name evidence="5" type="ORF">BCR33DRAFT_717001</name>
</gene>
<dbReference type="OrthoDB" id="418179at2759"/>